<evidence type="ECO:0000313" key="2">
    <source>
        <dbReference type="Proteomes" id="UP000250235"/>
    </source>
</evidence>
<proteinExistence type="predicted"/>
<protein>
    <submittedName>
        <fullName evidence="1">Uncharacterized protein</fullName>
    </submittedName>
</protein>
<accession>A0A2Z6ZR81</accession>
<dbReference type="AlphaFoldDB" id="A0A2Z6ZR81"/>
<organism evidence="1 2">
    <name type="scientific">Dorcoceras hygrometricum</name>
    <dbReference type="NCBI Taxonomy" id="472368"/>
    <lineage>
        <taxon>Eukaryota</taxon>
        <taxon>Viridiplantae</taxon>
        <taxon>Streptophyta</taxon>
        <taxon>Embryophyta</taxon>
        <taxon>Tracheophyta</taxon>
        <taxon>Spermatophyta</taxon>
        <taxon>Magnoliopsida</taxon>
        <taxon>eudicotyledons</taxon>
        <taxon>Gunneridae</taxon>
        <taxon>Pentapetalae</taxon>
        <taxon>asterids</taxon>
        <taxon>lamiids</taxon>
        <taxon>Lamiales</taxon>
        <taxon>Gesneriaceae</taxon>
        <taxon>Didymocarpoideae</taxon>
        <taxon>Trichosporeae</taxon>
        <taxon>Loxocarpinae</taxon>
        <taxon>Dorcoceras</taxon>
    </lineage>
</organism>
<dbReference type="EMBL" id="KV211847">
    <property type="protein sequence ID" value="KZT75637.1"/>
    <property type="molecule type" value="Genomic_DNA"/>
</dbReference>
<keyword evidence="2" id="KW-1185">Reference proteome</keyword>
<gene>
    <name evidence="1" type="ORF">F511_47339</name>
</gene>
<sequence>MFHLDISQKKKRLTGFVCRRGGDLRLNYTLPFRCARCETQYVCSKRLLRQPS</sequence>
<evidence type="ECO:0000313" key="1">
    <source>
        <dbReference type="EMBL" id="KZT75637.1"/>
    </source>
</evidence>
<reference evidence="1 2" key="1">
    <citation type="journal article" date="2015" name="Proc. Natl. Acad. Sci. U.S.A.">
        <title>The resurrection genome of Boea hygrometrica: A blueprint for survival of dehydration.</title>
        <authorList>
            <person name="Xiao L."/>
            <person name="Yang G."/>
            <person name="Zhang L."/>
            <person name="Yang X."/>
            <person name="Zhao S."/>
            <person name="Ji Z."/>
            <person name="Zhou Q."/>
            <person name="Hu M."/>
            <person name="Wang Y."/>
            <person name="Chen M."/>
            <person name="Xu Y."/>
            <person name="Jin H."/>
            <person name="Xiao X."/>
            <person name="Hu G."/>
            <person name="Bao F."/>
            <person name="Hu Y."/>
            <person name="Wan P."/>
            <person name="Li L."/>
            <person name="Deng X."/>
            <person name="Kuang T."/>
            <person name="Xiang C."/>
            <person name="Zhu J.K."/>
            <person name="Oliver M.J."/>
            <person name="He Y."/>
        </authorList>
    </citation>
    <scope>NUCLEOTIDE SEQUENCE [LARGE SCALE GENOMIC DNA]</scope>
    <source>
        <strain evidence="2">cv. XS01</strain>
    </source>
</reference>
<dbReference type="Proteomes" id="UP000250235">
    <property type="component" value="Unassembled WGS sequence"/>
</dbReference>
<name>A0A2Z6ZR81_9LAMI</name>